<dbReference type="InterPro" id="IPR036163">
    <property type="entry name" value="HMA_dom_sf"/>
</dbReference>
<feature type="compositionally biased region" description="Pro residues" evidence="1">
    <location>
        <begin position="182"/>
        <end position="203"/>
    </location>
</feature>
<dbReference type="AlphaFoldDB" id="N1QWI3"/>
<feature type="compositionally biased region" description="Basic and acidic residues" evidence="1">
    <location>
        <begin position="32"/>
        <end position="50"/>
    </location>
</feature>
<dbReference type="PANTHER" id="PTHR47066">
    <property type="entry name" value="HEAVY METAL-ASSOCIATED ISOPRENYLATED PLANT PROTEIN 9"/>
    <property type="match status" value="1"/>
</dbReference>
<organism evidence="3">
    <name type="scientific">Aegilops tauschii</name>
    <name type="common">Tausch's goatgrass</name>
    <name type="synonym">Aegilops squarrosa</name>
    <dbReference type="NCBI Taxonomy" id="37682"/>
    <lineage>
        <taxon>Eukaryota</taxon>
        <taxon>Viridiplantae</taxon>
        <taxon>Streptophyta</taxon>
        <taxon>Embryophyta</taxon>
        <taxon>Tracheophyta</taxon>
        <taxon>Spermatophyta</taxon>
        <taxon>Magnoliopsida</taxon>
        <taxon>Liliopsida</taxon>
        <taxon>Poales</taxon>
        <taxon>Poaceae</taxon>
        <taxon>BOP clade</taxon>
        <taxon>Pooideae</taxon>
        <taxon>Triticodae</taxon>
        <taxon>Triticeae</taxon>
        <taxon>Triticinae</taxon>
        <taxon>Aegilops</taxon>
    </lineage>
</organism>
<accession>N1QWI3</accession>
<feature type="compositionally biased region" description="Low complexity" evidence="1">
    <location>
        <begin position="70"/>
        <end position="80"/>
    </location>
</feature>
<evidence type="ECO:0000256" key="1">
    <source>
        <dbReference type="SAM" id="MobiDB-lite"/>
    </source>
</evidence>
<dbReference type="Pfam" id="PF00403">
    <property type="entry name" value="HMA"/>
    <property type="match status" value="2"/>
</dbReference>
<evidence type="ECO:0000259" key="2">
    <source>
        <dbReference type="PROSITE" id="PS50846"/>
    </source>
</evidence>
<dbReference type="Gene3D" id="3.30.70.100">
    <property type="match status" value="2"/>
</dbReference>
<dbReference type="EnsemblPlants" id="EMT14475">
    <property type="protein sequence ID" value="EMT14475"/>
    <property type="gene ID" value="F775_26659"/>
</dbReference>
<dbReference type="PANTHER" id="PTHR47066:SF1">
    <property type="entry name" value="HEAVY METAL-ASSOCIATED ISOPRENYLATED PLANT PROTEIN 9"/>
    <property type="match status" value="1"/>
</dbReference>
<dbReference type="GO" id="GO:0046872">
    <property type="term" value="F:metal ion binding"/>
    <property type="evidence" value="ECO:0007669"/>
    <property type="project" value="InterPro"/>
</dbReference>
<protein>
    <submittedName>
        <fullName evidence="3">Zinc metalloprotease zmpB</fullName>
    </submittedName>
</protein>
<feature type="domain" description="HMA" evidence="2">
    <location>
        <begin position="114"/>
        <end position="177"/>
    </location>
</feature>
<feature type="compositionally biased region" description="Low complexity" evidence="1">
    <location>
        <begin position="17"/>
        <end position="27"/>
    </location>
</feature>
<dbReference type="InterPro" id="IPR006121">
    <property type="entry name" value="HMA_dom"/>
</dbReference>
<name>N1QWI3_AEGTA</name>
<feature type="compositionally biased region" description="Pro residues" evidence="1">
    <location>
        <begin position="105"/>
        <end position="116"/>
    </location>
</feature>
<feature type="region of interest" description="Disordered" evidence="1">
    <location>
        <begin position="175"/>
        <end position="205"/>
    </location>
</feature>
<reference evidence="3" key="1">
    <citation type="submission" date="2015-06" db="UniProtKB">
        <authorList>
            <consortium name="EnsemblPlants"/>
        </authorList>
    </citation>
    <scope>IDENTIFICATION</scope>
</reference>
<feature type="compositionally biased region" description="Basic and acidic residues" evidence="1">
    <location>
        <begin position="85"/>
        <end position="103"/>
    </location>
</feature>
<feature type="compositionally biased region" description="Basic and acidic residues" evidence="1">
    <location>
        <begin position="295"/>
        <end position="342"/>
    </location>
</feature>
<sequence>MGEQVATKEEANKEESPAPAAAPEAAPAPAPAEEKKDEAGADQDPKKEEPPAADPPSPPPPEEANKEESPAPAAAPEAAPAPAPAEEKKDEAAADQDPKKEEPPAADPPSPPPPVPVILGVEVHCTGCAKRIRRSLLRCKGVEAVHVDMSANQVTIKGAVDPQALCDRLRAKTKRDATLISPLPPPPPAEGEEPPPPPPPAPPLVSEARTVELLVNMHCEACAQQLQTKMMRMKGVVSAQTDLAAGRLTLSATVEDEKIVEYIHRRTGKIASVVPPPPPEPPKEEEPPAPAADAEPPKDEAPADGKKEEAGDNKAAEDGKGAAEAGEEKKEGAGEEDQKPGKQEGVAVDGFPPEEMMKRMVYWPYGGAPGGGIHYKLHPADAEDAMMARRMAMHAMPPPMPPPPHHHHHNPYAMMHQQWAPPPPPPPPGMPMYNSYNYGSSYMMERPPRMFSDENPNSCVIS</sequence>
<dbReference type="InterPro" id="IPR044258">
    <property type="entry name" value="HIPP09-like"/>
</dbReference>
<dbReference type="PRINTS" id="PR01217">
    <property type="entry name" value="PRICHEXTENSN"/>
</dbReference>
<feature type="region of interest" description="Disordered" evidence="1">
    <location>
        <begin position="1"/>
        <end position="118"/>
    </location>
</feature>
<feature type="compositionally biased region" description="Pro residues" evidence="1">
    <location>
        <begin position="52"/>
        <end position="62"/>
    </location>
</feature>
<evidence type="ECO:0000313" key="3">
    <source>
        <dbReference type="EnsemblPlants" id="EMT14475"/>
    </source>
</evidence>
<feature type="region of interest" description="Disordered" evidence="1">
    <location>
        <begin position="270"/>
        <end position="352"/>
    </location>
</feature>
<proteinExistence type="predicted"/>
<feature type="domain" description="HMA" evidence="2">
    <location>
        <begin position="208"/>
        <end position="272"/>
    </location>
</feature>
<dbReference type="SUPFAM" id="SSF55008">
    <property type="entry name" value="HMA, heavy metal-associated domain"/>
    <property type="match status" value="2"/>
</dbReference>
<dbReference type="PROSITE" id="PS50846">
    <property type="entry name" value="HMA_2"/>
    <property type="match status" value="2"/>
</dbReference>
<dbReference type="CDD" id="cd00371">
    <property type="entry name" value="HMA"/>
    <property type="match status" value="2"/>
</dbReference>
<feature type="compositionally biased region" description="Basic and acidic residues" evidence="1">
    <location>
        <begin position="1"/>
        <end position="16"/>
    </location>
</feature>